<dbReference type="InterPro" id="IPR006195">
    <property type="entry name" value="aa-tRNA-synth_II"/>
</dbReference>
<dbReference type="GO" id="GO:0003676">
    <property type="term" value="F:nucleic acid binding"/>
    <property type="evidence" value="ECO:0007669"/>
    <property type="project" value="InterPro"/>
</dbReference>
<dbReference type="PRINTS" id="PR01042">
    <property type="entry name" value="TRNASYNTHASP"/>
</dbReference>
<evidence type="ECO:0000313" key="12">
    <source>
        <dbReference type="Proteomes" id="UP001064262"/>
    </source>
</evidence>
<comment type="subcellular location">
    <subcellularLocation>
        <location evidence="9">Cytoplasm</location>
    </subcellularLocation>
</comment>
<dbReference type="SUPFAM" id="SSF55261">
    <property type="entry name" value="GAD domain-like"/>
    <property type="match status" value="1"/>
</dbReference>
<dbReference type="SUPFAM" id="SSF50249">
    <property type="entry name" value="Nucleic acid-binding proteins"/>
    <property type="match status" value="1"/>
</dbReference>
<comment type="subunit">
    <text evidence="9">Homodimer.</text>
</comment>
<dbReference type="InterPro" id="IPR045864">
    <property type="entry name" value="aa-tRNA-synth_II/BPL/LPL"/>
</dbReference>
<feature type="binding site" evidence="9">
    <location>
        <position position="217"/>
    </location>
    <ligand>
        <name>L-aspartate</name>
        <dbReference type="ChEBI" id="CHEBI:29991"/>
    </ligand>
</feature>
<dbReference type="Gene3D" id="3.30.930.10">
    <property type="entry name" value="Bira Bifunctional Protein, Domain 2"/>
    <property type="match status" value="1"/>
</dbReference>
<evidence type="ECO:0000256" key="1">
    <source>
        <dbReference type="ARBA" id="ARBA00006303"/>
    </source>
</evidence>
<dbReference type="GO" id="GO:0005737">
    <property type="term" value="C:cytoplasm"/>
    <property type="evidence" value="ECO:0007669"/>
    <property type="project" value="UniProtKB-SubCell"/>
</dbReference>
<keyword evidence="2 9" id="KW-0963">Cytoplasm</keyword>
<organism evidence="11 12">
    <name type="scientific">Winslowiella arboricola</name>
    <dbReference type="NCBI Taxonomy" id="2978220"/>
    <lineage>
        <taxon>Bacteria</taxon>
        <taxon>Pseudomonadati</taxon>
        <taxon>Pseudomonadota</taxon>
        <taxon>Gammaproteobacteria</taxon>
        <taxon>Enterobacterales</taxon>
        <taxon>Erwiniaceae</taxon>
        <taxon>Winslowiella</taxon>
    </lineage>
</organism>
<feature type="binding site" evidence="9">
    <location>
        <position position="448"/>
    </location>
    <ligand>
        <name>L-aspartate</name>
        <dbReference type="ChEBI" id="CHEBI:29991"/>
    </ligand>
</feature>
<evidence type="ECO:0000256" key="2">
    <source>
        <dbReference type="ARBA" id="ARBA00022490"/>
    </source>
</evidence>
<dbReference type="SUPFAM" id="SSF55681">
    <property type="entry name" value="Class II aaRS and biotin synthetases"/>
    <property type="match status" value="1"/>
</dbReference>
<comment type="function">
    <text evidence="9">Catalyzes the attachment of L-aspartate to tRNA(Asp) in a two-step reaction: L-aspartate is first activated by ATP to form Asp-AMP and then transferred to the acceptor end of tRNA(Asp).</text>
</comment>
<dbReference type="PANTHER" id="PTHR22594:SF5">
    <property type="entry name" value="ASPARTATE--TRNA LIGASE, MITOCHONDRIAL"/>
    <property type="match status" value="1"/>
</dbReference>
<evidence type="ECO:0000313" key="11">
    <source>
        <dbReference type="EMBL" id="MCU5779248.1"/>
    </source>
</evidence>
<comment type="catalytic activity">
    <reaction evidence="8 9">
        <text>tRNA(Asp) + L-aspartate + ATP = L-aspartyl-tRNA(Asp) + AMP + diphosphate</text>
        <dbReference type="Rhea" id="RHEA:19649"/>
        <dbReference type="Rhea" id="RHEA-COMP:9660"/>
        <dbReference type="Rhea" id="RHEA-COMP:9678"/>
        <dbReference type="ChEBI" id="CHEBI:29991"/>
        <dbReference type="ChEBI" id="CHEBI:30616"/>
        <dbReference type="ChEBI" id="CHEBI:33019"/>
        <dbReference type="ChEBI" id="CHEBI:78442"/>
        <dbReference type="ChEBI" id="CHEBI:78516"/>
        <dbReference type="ChEBI" id="CHEBI:456215"/>
        <dbReference type="EC" id="6.1.1.12"/>
    </reaction>
</comment>
<dbReference type="NCBIfam" id="TIGR00459">
    <property type="entry name" value="aspS_bact"/>
    <property type="match status" value="1"/>
</dbReference>
<dbReference type="GO" id="GO:0004815">
    <property type="term" value="F:aspartate-tRNA ligase activity"/>
    <property type="evidence" value="ECO:0007669"/>
    <property type="project" value="UniProtKB-UniRule"/>
</dbReference>
<dbReference type="InterPro" id="IPR047089">
    <property type="entry name" value="Asp-tRNA-ligase_1_N"/>
</dbReference>
<dbReference type="HAMAP" id="MF_00044">
    <property type="entry name" value="Asp_tRNA_synth_type1"/>
    <property type="match status" value="1"/>
</dbReference>
<feature type="binding site" evidence="9">
    <location>
        <begin position="534"/>
        <end position="537"/>
    </location>
    <ligand>
        <name>ATP</name>
        <dbReference type="ChEBI" id="CHEBI:30616"/>
    </ligand>
</feature>
<dbReference type="InterPro" id="IPR004364">
    <property type="entry name" value="Aa-tRNA-synt_II"/>
</dbReference>
<dbReference type="CDD" id="cd00777">
    <property type="entry name" value="AspRS_core"/>
    <property type="match status" value="1"/>
</dbReference>
<feature type="binding site" evidence="9">
    <location>
        <position position="226"/>
    </location>
    <ligand>
        <name>ATP</name>
        <dbReference type="ChEBI" id="CHEBI:30616"/>
    </ligand>
</feature>
<comment type="caution">
    <text evidence="11">The sequence shown here is derived from an EMBL/GenBank/DDBJ whole genome shotgun (WGS) entry which is preliminary data.</text>
</comment>
<feature type="region of interest" description="Aspartate" evidence="9">
    <location>
        <begin position="195"/>
        <end position="198"/>
    </location>
</feature>
<gene>
    <name evidence="9 11" type="primary">aspS</name>
    <name evidence="11" type="ORF">N5923_17330</name>
</gene>
<dbReference type="EC" id="6.1.1.12" evidence="9"/>
<dbReference type="EMBL" id="JAODIM010000042">
    <property type="protein sequence ID" value="MCU5779248.1"/>
    <property type="molecule type" value="Genomic_DNA"/>
</dbReference>
<dbReference type="GO" id="GO:0006422">
    <property type="term" value="P:aspartyl-tRNA aminoacylation"/>
    <property type="evidence" value="ECO:0007669"/>
    <property type="project" value="UniProtKB-UniRule"/>
</dbReference>
<evidence type="ECO:0000259" key="10">
    <source>
        <dbReference type="PROSITE" id="PS50862"/>
    </source>
</evidence>
<dbReference type="Pfam" id="PF01336">
    <property type="entry name" value="tRNA_anti-codon"/>
    <property type="match status" value="1"/>
</dbReference>
<keyword evidence="12" id="KW-1185">Reference proteome</keyword>
<dbReference type="Pfam" id="PF02938">
    <property type="entry name" value="GAD"/>
    <property type="match status" value="1"/>
</dbReference>
<keyword evidence="7 9" id="KW-0030">Aminoacyl-tRNA synthetase</keyword>
<dbReference type="Gene3D" id="2.40.50.140">
    <property type="entry name" value="Nucleic acid-binding proteins"/>
    <property type="match status" value="1"/>
</dbReference>
<protein>
    <recommendedName>
        <fullName evidence="9">Aspartate--tRNA ligase</fullName>
        <ecNumber evidence="9">6.1.1.12</ecNumber>
    </recommendedName>
    <alternativeName>
        <fullName evidence="9">Aspartyl-tRNA synthetase</fullName>
        <shortName evidence="9">AspRS</shortName>
    </alternativeName>
</protein>
<dbReference type="PROSITE" id="PS50862">
    <property type="entry name" value="AA_TRNA_LIGASE_II"/>
    <property type="match status" value="1"/>
</dbReference>
<dbReference type="Proteomes" id="UP001064262">
    <property type="component" value="Unassembled WGS sequence"/>
</dbReference>
<dbReference type="InterPro" id="IPR004524">
    <property type="entry name" value="Asp-tRNA-ligase_1"/>
</dbReference>
<feature type="binding site" evidence="9">
    <location>
        <begin position="217"/>
        <end position="219"/>
    </location>
    <ligand>
        <name>ATP</name>
        <dbReference type="ChEBI" id="CHEBI:30616"/>
    </ligand>
</feature>
<evidence type="ECO:0000256" key="7">
    <source>
        <dbReference type="ARBA" id="ARBA00023146"/>
    </source>
</evidence>
<feature type="binding site" evidence="9">
    <location>
        <position position="482"/>
    </location>
    <ligand>
        <name>ATP</name>
        <dbReference type="ChEBI" id="CHEBI:30616"/>
    </ligand>
</feature>
<dbReference type="AlphaFoldDB" id="A0A9J6PUP3"/>
<proteinExistence type="inferred from homology"/>
<feature type="binding site" evidence="9">
    <location>
        <position position="489"/>
    </location>
    <ligand>
        <name>L-aspartate</name>
        <dbReference type="ChEBI" id="CHEBI:29991"/>
    </ligand>
</feature>
<feature type="domain" description="Aminoacyl-transfer RNA synthetases class-II family profile" evidence="10">
    <location>
        <begin position="138"/>
        <end position="555"/>
    </location>
</feature>
<keyword evidence="3 9" id="KW-0436">Ligase</keyword>
<dbReference type="RefSeq" id="WP_267145114.1">
    <property type="nucleotide sequence ID" value="NZ_JAODIL010000082.1"/>
</dbReference>
<name>A0A9J6PUP3_9GAMM</name>
<keyword evidence="6 9" id="KW-0648">Protein biosynthesis</keyword>
<dbReference type="NCBIfam" id="NF001750">
    <property type="entry name" value="PRK00476.1"/>
    <property type="match status" value="1"/>
</dbReference>
<dbReference type="PANTHER" id="PTHR22594">
    <property type="entry name" value="ASPARTYL/LYSYL-TRNA SYNTHETASE"/>
    <property type="match status" value="1"/>
</dbReference>
<evidence type="ECO:0000256" key="9">
    <source>
        <dbReference type="HAMAP-Rule" id="MF_00044"/>
    </source>
</evidence>
<keyword evidence="5 9" id="KW-0067">ATP-binding</keyword>
<dbReference type="CDD" id="cd04317">
    <property type="entry name" value="EcAspRS_like_N"/>
    <property type="match status" value="1"/>
</dbReference>
<dbReference type="GO" id="GO:0005524">
    <property type="term" value="F:ATP binding"/>
    <property type="evidence" value="ECO:0007669"/>
    <property type="project" value="UniProtKB-UniRule"/>
</dbReference>
<evidence type="ECO:0000256" key="8">
    <source>
        <dbReference type="ARBA" id="ARBA00047904"/>
    </source>
</evidence>
<sequence>MRTEYCGQINLSHVGQQVTLCGWVNRRRDLGSLIFIDMRDREGIVQVFFDPDRQDAFNLASELRNEFCIQITGTVRARDDKNKNSDMATGEVEVFATELTIINRSEPLPLDSNHENTEEARLKYRYLDLRRPEMANRLKTRAKISSFVRRFMDDHGFLDIETPMLTKATPEGARDYLVPSRVHKGKFYALPQSPQLFKQLLMMSGFDRYYQIVKCFRDEDLRADRQPEFTQIDVETSFMTAPQVREVMERLVRELWLEVKGVELGDFPTMTFAEAMRRYGSDKPDLRNPMELVDVADLLKNVEFKVFSGPANDAKGRVAALRVPGGATLSRKQIDDYGKFIEIYGARGLAYIKVNERAKGLEGIQSPVAKFLDADIVEAILARTGAADGDMIFFGADNGKVVADALGALRLKLGRDLNITRDAAWAPLWVVDFPMFEEDGEGGLSAMHHPFTAPKEMTPEQLKSVPETAIANAYDMVINGYEVGGGSVRIHQGQMQQTVFGILGITEVEQREKFGFLLDALKYGTPPHAGLAFGLDRLVMLLTGTDNIRDVIAFPKTTAAACLMTEAPSFANPASLEELAIQVVKKDKPQSLENE</sequence>
<reference evidence="11" key="1">
    <citation type="submission" date="2022-09" db="EMBL/GenBank/DDBJ databases">
        <title>Winslowiella arboricola sp. nov., isolated from bleeding cankers on broadleaf hosts.</title>
        <authorList>
            <person name="Brady C."/>
            <person name="Kaur S."/>
            <person name="Crampton B."/>
            <person name="Maddock D."/>
            <person name="Arnold D."/>
            <person name="Denman S."/>
        </authorList>
    </citation>
    <scope>NUCLEOTIDE SEQUENCE</scope>
    <source>
        <strain evidence="11">BAC 15a-03b</strain>
    </source>
</reference>
<evidence type="ECO:0000256" key="5">
    <source>
        <dbReference type="ARBA" id="ARBA00022840"/>
    </source>
</evidence>
<dbReference type="InterPro" id="IPR004115">
    <property type="entry name" value="GAD-like_sf"/>
</dbReference>
<comment type="similarity">
    <text evidence="1 9">Belongs to the class-II aminoacyl-tRNA synthetase family. Type 1 subfamily.</text>
</comment>
<evidence type="ECO:0000256" key="4">
    <source>
        <dbReference type="ARBA" id="ARBA00022741"/>
    </source>
</evidence>
<dbReference type="InterPro" id="IPR029351">
    <property type="entry name" value="GAD_dom"/>
</dbReference>
<evidence type="ECO:0000256" key="6">
    <source>
        <dbReference type="ARBA" id="ARBA00022917"/>
    </source>
</evidence>
<dbReference type="InterPro" id="IPR002312">
    <property type="entry name" value="Asp/Asn-tRNA-synth_IIb"/>
</dbReference>
<dbReference type="InterPro" id="IPR012340">
    <property type="entry name" value="NA-bd_OB-fold"/>
</dbReference>
<dbReference type="FunFam" id="2.40.50.140:FF:000080">
    <property type="entry name" value="Aspartate--tRNA ligase"/>
    <property type="match status" value="1"/>
</dbReference>
<comment type="caution">
    <text evidence="9">Lacks conserved residue(s) required for the propagation of feature annotation.</text>
</comment>
<feature type="binding site" evidence="9">
    <location>
        <position position="171"/>
    </location>
    <ligand>
        <name>L-aspartate</name>
        <dbReference type="ChEBI" id="CHEBI:29991"/>
    </ligand>
</feature>
<dbReference type="FunFam" id="3.30.1360.30:FF:000001">
    <property type="entry name" value="Aspartate--tRNA ligase"/>
    <property type="match status" value="1"/>
</dbReference>
<accession>A0A9J6PUP3</accession>
<dbReference type="Gene3D" id="3.30.1360.30">
    <property type="entry name" value="GAD-like domain"/>
    <property type="match status" value="1"/>
</dbReference>
<evidence type="ECO:0000256" key="3">
    <source>
        <dbReference type="ARBA" id="ARBA00022598"/>
    </source>
</evidence>
<dbReference type="Pfam" id="PF00152">
    <property type="entry name" value="tRNA-synt_2"/>
    <property type="match status" value="1"/>
</dbReference>
<dbReference type="InterPro" id="IPR004365">
    <property type="entry name" value="NA-bd_OB_tRNA"/>
</dbReference>
<dbReference type="InterPro" id="IPR047090">
    <property type="entry name" value="AspRS_core"/>
</dbReference>
<keyword evidence="4 9" id="KW-0547">Nucleotide-binding</keyword>